<gene>
    <name evidence="3" type="ORF">Y900_008965</name>
</gene>
<keyword evidence="2" id="KW-0812">Transmembrane</keyword>
<dbReference type="AlphaFoldDB" id="A0A064CFF7"/>
<dbReference type="Proteomes" id="UP000022835">
    <property type="component" value="Unassembled WGS sequence"/>
</dbReference>
<accession>A0A064CFF7</accession>
<evidence type="ECO:0000256" key="1">
    <source>
        <dbReference type="SAM" id="MobiDB-lite"/>
    </source>
</evidence>
<organism evidence="3 4">
    <name type="scientific">Mycolicibacterium aromaticivorans JS19b1 = JCM 16368</name>
    <dbReference type="NCBI Taxonomy" id="1440774"/>
    <lineage>
        <taxon>Bacteria</taxon>
        <taxon>Bacillati</taxon>
        <taxon>Actinomycetota</taxon>
        <taxon>Actinomycetes</taxon>
        <taxon>Mycobacteriales</taxon>
        <taxon>Mycobacteriaceae</taxon>
        <taxon>Mycolicibacterium</taxon>
    </lineage>
</organism>
<name>A0A064CFF7_9MYCO</name>
<keyword evidence="2" id="KW-0472">Membrane</keyword>
<dbReference type="RefSeq" id="WP_036341314.1">
    <property type="nucleotide sequence ID" value="NZ_JALN02000001.1"/>
</dbReference>
<feature type="transmembrane region" description="Helical" evidence="2">
    <location>
        <begin position="58"/>
        <end position="75"/>
    </location>
</feature>
<dbReference type="STRING" id="1440774.Y900_008965"/>
<evidence type="ECO:0000313" key="4">
    <source>
        <dbReference type="Proteomes" id="UP000022835"/>
    </source>
</evidence>
<keyword evidence="2" id="KW-1133">Transmembrane helix</keyword>
<protein>
    <submittedName>
        <fullName evidence="3">Membrane protein</fullName>
    </submittedName>
</protein>
<dbReference type="eggNOG" id="ENOG5033IM2">
    <property type="taxonomic scope" value="Bacteria"/>
</dbReference>
<comment type="caution">
    <text evidence="3">The sequence shown here is derived from an EMBL/GenBank/DDBJ whole genome shotgun (WGS) entry which is preliminary data.</text>
</comment>
<feature type="compositionally biased region" description="Pro residues" evidence="1">
    <location>
        <begin position="10"/>
        <end position="21"/>
    </location>
</feature>
<feature type="region of interest" description="Disordered" evidence="1">
    <location>
        <begin position="1"/>
        <end position="21"/>
    </location>
</feature>
<keyword evidence="4" id="KW-1185">Reference proteome</keyword>
<evidence type="ECO:0000256" key="2">
    <source>
        <dbReference type="SAM" id="Phobius"/>
    </source>
</evidence>
<dbReference type="EMBL" id="JALN02000001">
    <property type="protein sequence ID" value="KDE99075.1"/>
    <property type="molecule type" value="Genomic_DNA"/>
</dbReference>
<dbReference type="InterPro" id="IPR019681">
    <property type="entry name" value="DUF2530"/>
</dbReference>
<dbReference type="Pfam" id="PF10745">
    <property type="entry name" value="DUF2530"/>
    <property type="match status" value="1"/>
</dbReference>
<reference evidence="3" key="1">
    <citation type="submission" date="2014-05" db="EMBL/GenBank/DDBJ databases">
        <title>Genome sequence of Mycobacterium aromaticivorans strain JS19b1T (= DSM 45407T).</title>
        <authorList>
            <person name="Kwak Y."/>
            <person name="Park G.-S."/>
            <person name="Li Q.X."/>
            <person name="Lee S.-E."/>
            <person name="Shin J.-H."/>
        </authorList>
    </citation>
    <scope>NUCLEOTIDE SEQUENCE [LARGE SCALE GENOMIC DNA]</scope>
    <source>
        <strain evidence="3">JS19b1</strain>
    </source>
</reference>
<evidence type="ECO:0000313" key="3">
    <source>
        <dbReference type="EMBL" id="KDE99075.1"/>
    </source>
</evidence>
<feature type="transmembrane region" description="Helical" evidence="2">
    <location>
        <begin position="29"/>
        <end position="51"/>
    </location>
</feature>
<sequence>MPSDQREPSPEPVAEPEPPPLPAALLDPWPVIVVGATLWALVTIVAFTVAACESWRPVALAGLGTGVVGTSVFLWQRTAARRGARGAQTGLEPRGQ</sequence>
<proteinExistence type="predicted"/>